<dbReference type="EMBL" id="UZAN01021166">
    <property type="protein sequence ID" value="VDP51841.1"/>
    <property type="molecule type" value="Genomic_DNA"/>
</dbReference>
<keyword evidence="5" id="KW-1185">Reference proteome</keyword>
<dbReference type="GO" id="GO:0003735">
    <property type="term" value="F:structural constituent of ribosome"/>
    <property type="evidence" value="ECO:0007669"/>
    <property type="project" value="InterPro"/>
</dbReference>
<dbReference type="OrthoDB" id="2501249at2759"/>
<dbReference type="GO" id="GO:1990904">
    <property type="term" value="C:ribonucleoprotein complex"/>
    <property type="evidence" value="ECO:0007669"/>
    <property type="project" value="UniProtKB-KW"/>
</dbReference>
<dbReference type="NCBIfam" id="TIGR00030">
    <property type="entry name" value="S21p"/>
    <property type="match status" value="1"/>
</dbReference>
<evidence type="ECO:0000313" key="4">
    <source>
        <dbReference type="EMBL" id="VDP51841.1"/>
    </source>
</evidence>
<keyword evidence="3" id="KW-0687">Ribonucleoprotein</keyword>
<evidence type="ECO:0000256" key="1">
    <source>
        <dbReference type="ARBA" id="ARBA00006640"/>
    </source>
</evidence>
<name>A0A183A4U7_9TREM</name>
<sequence length="57" mass="7387">MKTDKVIDTIKQQEYYEKPTRWRKRFMYERCKRIYDSEMTRKINFLSRMHRVDPWPR</sequence>
<gene>
    <name evidence="4" type="ORF">ECPE_LOCUS1982</name>
</gene>
<comment type="similarity">
    <text evidence="1">Belongs to the bacterial ribosomal protein bS21 family.</text>
</comment>
<dbReference type="AlphaFoldDB" id="A0A183A4U7"/>
<keyword evidence="2" id="KW-0689">Ribosomal protein</keyword>
<evidence type="ECO:0000313" key="5">
    <source>
        <dbReference type="Proteomes" id="UP000272942"/>
    </source>
</evidence>
<reference evidence="4 5" key="2">
    <citation type="submission" date="2018-11" db="EMBL/GenBank/DDBJ databases">
        <authorList>
            <consortium name="Pathogen Informatics"/>
        </authorList>
    </citation>
    <scope>NUCLEOTIDE SEQUENCE [LARGE SCALE GENOMIC DNA]</scope>
    <source>
        <strain evidence="4 5">Egypt</strain>
    </source>
</reference>
<dbReference type="InterPro" id="IPR001911">
    <property type="entry name" value="Ribosomal_bS21"/>
</dbReference>
<protein>
    <submittedName>
        <fullName evidence="6">tRNA-synt_1 domain-containing protein</fullName>
    </submittedName>
</protein>
<evidence type="ECO:0000256" key="2">
    <source>
        <dbReference type="ARBA" id="ARBA00022980"/>
    </source>
</evidence>
<dbReference type="WBParaSite" id="ECPE_0000198201-mRNA-1">
    <property type="protein sequence ID" value="ECPE_0000198201-mRNA-1"/>
    <property type="gene ID" value="ECPE_0000198201"/>
</dbReference>
<evidence type="ECO:0000256" key="3">
    <source>
        <dbReference type="ARBA" id="ARBA00023274"/>
    </source>
</evidence>
<proteinExistence type="inferred from homology"/>
<dbReference type="Pfam" id="PF01165">
    <property type="entry name" value="Ribosomal_S21"/>
    <property type="match status" value="1"/>
</dbReference>
<dbReference type="Proteomes" id="UP000272942">
    <property type="component" value="Unassembled WGS sequence"/>
</dbReference>
<dbReference type="GO" id="GO:0005840">
    <property type="term" value="C:ribosome"/>
    <property type="evidence" value="ECO:0007669"/>
    <property type="project" value="UniProtKB-KW"/>
</dbReference>
<organism evidence="6">
    <name type="scientific">Echinostoma caproni</name>
    <dbReference type="NCBI Taxonomy" id="27848"/>
    <lineage>
        <taxon>Eukaryota</taxon>
        <taxon>Metazoa</taxon>
        <taxon>Spiralia</taxon>
        <taxon>Lophotrochozoa</taxon>
        <taxon>Platyhelminthes</taxon>
        <taxon>Trematoda</taxon>
        <taxon>Digenea</taxon>
        <taxon>Plagiorchiida</taxon>
        <taxon>Echinostomata</taxon>
        <taxon>Echinostomatoidea</taxon>
        <taxon>Echinostomatidae</taxon>
        <taxon>Echinostoma</taxon>
    </lineage>
</organism>
<reference evidence="6" key="1">
    <citation type="submission" date="2016-06" db="UniProtKB">
        <authorList>
            <consortium name="WormBaseParasite"/>
        </authorList>
    </citation>
    <scope>IDENTIFICATION</scope>
</reference>
<dbReference type="GO" id="GO:0006412">
    <property type="term" value="P:translation"/>
    <property type="evidence" value="ECO:0007669"/>
    <property type="project" value="InterPro"/>
</dbReference>
<accession>A0A183A4U7</accession>
<evidence type="ECO:0000313" key="6">
    <source>
        <dbReference type="WBParaSite" id="ECPE_0000198201-mRNA-1"/>
    </source>
</evidence>